<name>A0A1J4KEF3_9EUKA</name>
<dbReference type="Proteomes" id="UP000179807">
    <property type="component" value="Unassembled WGS sequence"/>
</dbReference>
<dbReference type="EMBL" id="MLAK01000643">
    <property type="protein sequence ID" value="OHT09304.1"/>
    <property type="molecule type" value="Genomic_DNA"/>
</dbReference>
<evidence type="ECO:0000313" key="1">
    <source>
        <dbReference type="EMBL" id="OHT09304.1"/>
    </source>
</evidence>
<sequence>MFDSDNVAEEEEVYESMMTPIFDLTSVNVECDPWNYITEKSFHDAFDSTIYHIRLNRPDVIRIFKAHKELIETALPSFFSDIHSIYIYKEAPEDDPPSLELIKKWQTCYSHIYMVTKNKKALNTFLEVIPYFYAYSIYVIYIKLPTPLGIVPPKRVEIARRVLFMFSSILYLKSSVKSQMDKLFAPEIKLKPVILRPEEPSVLLPVEELTGLVDLERRPKDRPRKFDPSAVSPLSSKIHRRPLHTCKFLYPLNGDRTFKKDLKHFVQKEKAPGDFTPDLDTKSLLMRARCRNVEHELQRVEMEAAVQRTKLMHFFQTDRELVEAKRSAVANATPEQKQKFIRQLRRNQAKGIFVEDPKITLELLKTSPISADVPPLSPGVHGKIEKIVDTVLSQCAVEQRRQEEVEVHLTHEMRNMVIDVRRVFEKKPKQVY</sequence>
<dbReference type="AlphaFoldDB" id="A0A1J4KEF3"/>
<evidence type="ECO:0000313" key="2">
    <source>
        <dbReference type="Proteomes" id="UP000179807"/>
    </source>
</evidence>
<keyword evidence="2" id="KW-1185">Reference proteome</keyword>
<dbReference type="RefSeq" id="XP_068362440.1">
    <property type="nucleotide sequence ID" value="XM_068502244.1"/>
</dbReference>
<accession>A0A1J4KEF3</accession>
<proteinExistence type="predicted"/>
<protein>
    <submittedName>
        <fullName evidence="1">Uncharacterized protein</fullName>
    </submittedName>
</protein>
<comment type="caution">
    <text evidence="1">The sequence shown here is derived from an EMBL/GenBank/DDBJ whole genome shotgun (WGS) entry which is preliminary data.</text>
</comment>
<reference evidence="1" key="1">
    <citation type="submission" date="2016-10" db="EMBL/GenBank/DDBJ databases">
        <authorList>
            <person name="Benchimol M."/>
            <person name="Almeida L.G."/>
            <person name="Vasconcelos A.T."/>
            <person name="Perreira-Neves A."/>
            <person name="Rosa I.A."/>
            <person name="Tasca T."/>
            <person name="Bogo M.R."/>
            <person name="de Souza W."/>
        </authorList>
    </citation>
    <scope>NUCLEOTIDE SEQUENCE [LARGE SCALE GENOMIC DNA]</scope>
    <source>
        <strain evidence="1">K</strain>
    </source>
</reference>
<dbReference type="GeneID" id="94836948"/>
<dbReference type="VEuPathDB" id="TrichDB:TRFO_21876"/>
<gene>
    <name evidence="1" type="ORF">TRFO_21876</name>
</gene>
<organism evidence="1 2">
    <name type="scientific">Tritrichomonas foetus</name>
    <dbReference type="NCBI Taxonomy" id="1144522"/>
    <lineage>
        <taxon>Eukaryota</taxon>
        <taxon>Metamonada</taxon>
        <taxon>Parabasalia</taxon>
        <taxon>Tritrichomonadida</taxon>
        <taxon>Tritrichomonadidae</taxon>
        <taxon>Tritrichomonas</taxon>
    </lineage>
</organism>